<sequence>MTISGIWRQWYPPAPQFTEKNVAPGSAVGKVFIVTGGNSGVGFELVKSLYPSGATIYVAGRSVEKIEQAILKIRSLYPDVASPAQLRTLRLDLNDLASVKPAVAEFGALEHELHILWNNAGAWSAPGTSTQQGLEAHIGANCVAPLLFTQLLLPYMKVAVGKSEEASVRVIWSGSVQIEMSAPKDGIDFKRIEGGKTIKTQIDYAASKAGNLFLAHEGAKQWGRDGVISVCGNPGNLMTGIYATQNWFTMLILKHLVLYEPRFGAYTMLYSAFSPDITMAQNGAYIWPWGKIRPNSRADINNAIGKGKAMEFWQWCEEKFKAYL</sequence>
<protein>
    <submittedName>
        <fullName evidence="4">NAD(P)-binding protein</fullName>
    </submittedName>
</protein>
<keyword evidence="5" id="KW-1185">Reference proteome</keyword>
<dbReference type="GO" id="GO:0016491">
    <property type="term" value="F:oxidoreductase activity"/>
    <property type="evidence" value="ECO:0007669"/>
    <property type="project" value="UniProtKB-KW"/>
</dbReference>
<dbReference type="Pfam" id="PF00106">
    <property type="entry name" value="adh_short"/>
    <property type="match status" value="1"/>
</dbReference>
<evidence type="ECO:0000256" key="1">
    <source>
        <dbReference type="ARBA" id="ARBA00006484"/>
    </source>
</evidence>
<evidence type="ECO:0000256" key="2">
    <source>
        <dbReference type="ARBA" id="ARBA00022857"/>
    </source>
</evidence>
<name>A0A6G1IMV6_9PLEO</name>
<reference evidence="4" key="1">
    <citation type="journal article" date="2020" name="Stud. Mycol.">
        <title>101 Dothideomycetes genomes: a test case for predicting lifestyles and emergence of pathogens.</title>
        <authorList>
            <person name="Haridas S."/>
            <person name="Albert R."/>
            <person name="Binder M."/>
            <person name="Bloem J."/>
            <person name="Labutti K."/>
            <person name="Salamov A."/>
            <person name="Andreopoulos B."/>
            <person name="Baker S."/>
            <person name="Barry K."/>
            <person name="Bills G."/>
            <person name="Bluhm B."/>
            <person name="Cannon C."/>
            <person name="Castanera R."/>
            <person name="Culley D."/>
            <person name="Daum C."/>
            <person name="Ezra D."/>
            <person name="Gonzalez J."/>
            <person name="Henrissat B."/>
            <person name="Kuo A."/>
            <person name="Liang C."/>
            <person name="Lipzen A."/>
            <person name="Lutzoni F."/>
            <person name="Magnuson J."/>
            <person name="Mondo S."/>
            <person name="Nolan M."/>
            <person name="Ohm R."/>
            <person name="Pangilinan J."/>
            <person name="Park H.-J."/>
            <person name="Ramirez L."/>
            <person name="Alfaro M."/>
            <person name="Sun H."/>
            <person name="Tritt A."/>
            <person name="Yoshinaga Y."/>
            <person name="Zwiers L.-H."/>
            <person name="Turgeon B."/>
            <person name="Goodwin S."/>
            <person name="Spatafora J."/>
            <person name="Crous P."/>
            <person name="Grigoriev I."/>
        </authorList>
    </citation>
    <scope>NUCLEOTIDE SEQUENCE</scope>
    <source>
        <strain evidence="4">CBS 122367</strain>
    </source>
</reference>
<keyword evidence="3" id="KW-0560">Oxidoreductase</keyword>
<dbReference type="PANTHER" id="PTHR24320:SF236">
    <property type="entry name" value="SHORT-CHAIN DEHYDROGENASE-RELATED"/>
    <property type="match status" value="1"/>
</dbReference>
<dbReference type="PANTHER" id="PTHR24320">
    <property type="entry name" value="RETINOL DEHYDROGENASE"/>
    <property type="match status" value="1"/>
</dbReference>
<dbReference type="Gene3D" id="3.40.50.720">
    <property type="entry name" value="NAD(P)-binding Rossmann-like Domain"/>
    <property type="match status" value="1"/>
</dbReference>
<gene>
    <name evidence="4" type="ORF">K458DRAFT_114715</name>
</gene>
<dbReference type="EMBL" id="MU005602">
    <property type="protein sequence ID" value="KAF2679552.1"/>
    <property type="molecule type" value="Genomic_DNA"/>
</dbReference>
<dbReference type="OrthoDB" id="191139at2759"/>
<organism evidence="4 5">
    <name type="scientific">Lentithecium fluviatile CBS 122367</name>
    <dbReference type="NCBI Taxonomy" id="1168545"/>
    <lineage>
        <taxon>Eukaryota</taxon>
        <taxon>Fungi</taxon>
        <taxon>Dikarya</taxon>
        <taxon>Ascomycota</taxon>
        <taxon>Pezizomycotina</taxon>
        <taxon>Dothideomycetes</taxon>
        <taxon>Pleosporomycetidae</taxon>
        <taxon>Pleosporales</taxon>
        <taxon>Massarineae</taxon>
        <taxon>Lentitheciaceae</taxon>
        <taxon>Lentithecium</taxon>
    </lineage>
</organism>
<comment type="similarity">
    <text evidence="1">Belongs to the short-chain dehydrogenases/reductases (SDR) family.</text>
</comment>
<dbReference type="PRINTS" id="PR00081">
    <property type="entry name" value="GDHRDH"/>
</dbReference>
<dbReference type="AlphaFoldDB" id="A0A6G1IMV6"/>
<evidence type="ECO:0000313" key="4">
    <source>
        <dbReference type="EMBL" id="KAF2679552.1"/>
    </source>
</evidence>
<dbReference type="InterPro" id="IPR036291">
    <property type="entry name" value="NAD(P)-bd_dom_sf"/>
</dbReference>
<evidence type="ECO:0000256" key="3">
    <source>
        <dbReference type="ARBA" id="ARBA00023002"/>
    </source>
</evidence>
<dbReference type="InterPro" id="IPR002347">
    <property type="entry name" value="SDR_fam"/>
</dbReference>
<keyword evidence="2" id="KW-0521">NADP</keyword>
<proteinExistence type="inferred from homology"/>
<accession>A0A6G1IMV6</accession>
<dbReference type="SUPFAM" id="SSF51735">
    <property type="entry name" value="NAD(P)-binding Rossmann-fold domains"/>
    <property type="match status" value="1"/>
</dbReference>
<dbReference type="Proteomes" id="UP000799291">
    <property type="component" value="Unassembled WGS sequence"/>
</dbReference>
<evidence type="ECO:0000313" key="5">
    <source>
        <dbReference type="Proteomes" id="UP000799291"/>
    </source>
</evidence>